<comment type="caution">
    <text evidence="3">The sequence shown here is derived from an EMBL/GenBank/DDBJ whole genome shotgun (WGS) entry which is preliminary data.</text>
</comment>
<keyword evidence="2" id="KW-0812">Transmembrane</keyword>
<name>A0ABV9E160_9ACTN</name>
<dbReference type="RefSeq" id="WP_378575403.1">
    <property type="nucleotide sequence ID" value="NZ_JBHSFQ010000014.1"/>
</dbReference>
<feature type="region of interest" description="Disordered" evidence="1">
    <location>
        <begin position="1"/>
        <end position="28"/>
    </location>
</feature>
<evidence type="ECO:0000256" key="2">
    <source>
        <dbReference type="SAM" id="Phobius"/>
    </source>
</evidence>
<evidence type="ECO:0000313" key="3">
    <source>
        <dbReference type="EMBL" id="MFC4563323.1"/>
    </source>
</evidence>
<evidence type="ECO:0000313" key="4">
    <source>
        <dbReference type="Proteomes" id="UP001595923"/>
    </source>
</evidence>
<organism evidence="3 4">
    <name type="scientific">Nocardiopsis mangrovi</name>
    <dbReference type="NCBI Taxonomy" id="1179818"/>
    <lineage>
        <taxon>Bacteria</taxon>
        <taxon>Bacillati</taxon>
        <taxon>Actinomycetota</taxon>
        <taxon>Actinomycetes</taxon>
        <taxon>Streptosporangiales</taxon>
        <taxon>Nocardiopsidaceae</taxon>
        <taxon>Nocardiopsis</taxon>
    </lineage>
</organism>
<keyword evidence="2" id="KW-0472">Membrane</keyword>
<feature type="transmembrane region" description="Helical" evidence="2">
    <location>
        <begin position="114"/>
        <end position="139"/>
    </location>
</feature>
<proteinExistence type="predicted"/>
<keyword evidence="4" id="KW-1185">Reference proteome</keyword>
<keyword evidence="2" id="KW-1133">Transmembrane helix</keyword>
<reference evidence="4" key="1">
    <citation type="journal article" date="2019" name="Int. J. Syst. Evol. Microbiol.">
        <title>The Global Catalogue of Microorganisms (GCM) 10K type strain sequencing project: providing services to taxonomists for standard genome sequencing and annotation.</title>
        <authorList>
            <consortium name="The Broad Institute Genomics Platform"/>
            <consortium name="The Broad Institute Genome Sequencing Center for Infectious Disease"/>
            <person name="Wu L."/>
            <person name="Ma J."/>
        </authorList>
    </citation>
    <scope>NUCLEOTIDE SEQUENCE [LARGE SCALE GENOMIC DNA]</scope>
    <source>
        <strain evidence="4">XZYJ18</strain>
    </source>
</reference>
<evidence type="ECO:0008006" key="5">
    <source>
        <dbReference type="Google" id="ProtNLM"/>
    </source>
</evidence>
<feature type="transmembrane region" description="Helical" evidence="2">
    <location>
        <begin position="145"/>
        <end position="165"/>
    </location>
</feature>
<sequence>MTFSAPSRPSPPTAHTPARTRPAAASGPPPARLRLWAGGAAAWTLLYVGSKVHYALEGRLGVTGGPEVAAGSYDAYGPGDVAGAQWANAAVGLTVVLLFAFCRTPRARRLPRWAVLPAVGAVALMAAAGAVGMLVRAAATDAGGAVFGGYCLVWTVLAVGTLITLHRSTGPAPATGRPKA</sequence>
<feature type="transmembrane region" description="Helical" evidence="2">
    <location>
        <begin position="83"/>
        <end position="102"/>
    </location>
</feature>
<dbReference type="Proteomes" id="UP001595923">
    <property type="component" value="Unassembled WGS sequence"/>
</dbReference>
<protein>
    <recommendedName>
        <fullName evidence="5">DUF998 domain-containing protein</fullName>
    </recommendedName>
</protein>
<dbReference type="EMBL" id="JBHSFQ010000014">
    <property type="protein sequence ID" value="MFC4563323.1"/>
    <property type="molecule type" value="Genomic_DNA"/>
</dbReference>
<evidence type="ECO:0000256" key="1">
    <source>
        <dbReference type="SAM" id="MobiDB-lite"/>
    </source>
</evidence>
<gene>
    <name evidence="3" type="ORF">ACFO4E_15780</name>
</gene>
<feature type="compositionally biased region" description="Low complexity" evidence="1">
    <location>
        <begin position="15"/>
        <end position="28"/>
    </location>
</feature>
<accession>A0ABV9E160</accession>